<dbReference type="GO" id="GO:0004866">
    <property type="term" value="F:endopeptidase inhibitor activity"/>
    <property type="evidence" value="ECO:0007669"/>
    <property type="project" value="TreeGrafter"/>
</dbReference>
<accession>A0A9W9I965</accession>
<dbReference type="RefSeq" id="XP_056545544.1">
    <property type="nucleotide sequence ID" value="XM_056686802.1"/>
</dbReference>
<dbReference type="PANTHER" id="PTHR28288">
    <property type="entry name" value="PROTEASE B INHIBITOR 2"/>
    <property type="match status" value="1"/>
</dbReference>
<evidence type="ECO:0000313" key="2">
    <source>
        <dbReference type="EMBL" id="KAJ5169083.1"/>
    </source>
</evidence>
<sequence>MGTKEEKEGEVGRVGGWKCSDEPKGLLAEARSHLTSMTQTRASLGHVVCRNSTSTDLSSPLTIMKFLLTALLALLPLALAAKSLKSVVVTFPKGTPSGVIDQAKNSLVAAGGVITHEYHLFPGFAAEAPVNALQTLSTQDAAYKPIIEEDKIVTAIGDCVGEEHSF</sequence>
<comment type="caution">
    <text evidence="2">The sequence shown here is derived from an EMBL/GenBank/DDBJ whole genome shotgun (WGS) entry which is preliminary data.</text>
</comment>
<dbReference type="SUPFAM" id="SSF54897">
    <property type="entry name" value="Protease propeptides/inhibitors"/>
    <property type="match status" value="1"/>
</dbReference>
<dbReference type="PANTHER" id="PTHR28288:SF1">
    <property type="entry name" value="INHIBITOR I9 DOMAIN-CONTAINING PROTEIN"/>
    <property type="match status" value="1"/>
</dbReference>
<dbReference type="Proteomes" id="UP001149163">
    <property type="component" value="Unassembled WGS sequence"/>
</dbReference>
<evidence type="ECO:0000313" key="3">
    <source>
        <dbReference type="Proteomes" id="UP001149163"/>
    </source>
</evidence>
<dbReference type="InterPro" id="IPR052471">
    <property type="entry name" value="PBI_I9"/>
</dbReference>
<name>A0A9W9I965_9EURO</name>
<protein>
    <recommendedName>
        <fullName evidence="4">Proteinase inhibitor, propeptide</fullName>
    </recommendedName>
</protein>
<gene>
    <name evidence="2" type="ORF">N7482_004677</name>
</gene>
<dbReference type="InterPro" id="IPR037045">
    <property type="entry name" value="S8pro/Inhibitor_I9_sf"/>
</dbReference>
<proteinExistence type="inferred from homology"/>
<dbReference type="AlphaFoldDB" id="A0A9W9I965"/>
<organism evidence="2 3">
    <name type="scientific">Penicillium canariense</name>
    <dbReference type="NCBI Taxonomy" id="189055"/>
    <lineage>
        <taxon>Eukaryota</taxon>
        <taxon>Fungi</taxon>
        <taxon>Dikarya</taxon>
        <taxon>Ascomycota</taxon>
        <taxon>Pezizomycotina</taxon>
        <taxon>Eurotiomycetes</taxon>
        <taxon>Eurotiomycetidae</taxon>
        <taxon>Eurotiales</taxon>
        <taxon>Aspergillaceae</taxon>
        <taxon>Penicillium</taxon>
    </lineage>
</organism>
<dbReference type="OrthoDB" id="3888684at2759"/>
<reference evidence="2" key="1">
    <citation type="submission" date="2022-11" db="EMBL/GenBank/DDBJ databases">
        <authorList>
            <person name="Petersen C."/>
        </authorList>
    </citation>
    <scope>NUCLEOTIDE SEQUENCE</scope>
    <source>
        <strain evidence="2">IBT 26290</strain>
    </source>
</reference>
<dbReference type="Gene3D" id="3.30.70.80">
    <property type="entry name" value="Peptidase S8 propeptide/proteinase inhibitor I9"/>
    <property type="match status" value="1"/>
</dbReference>
<comment type="similarity">
    <text evidence="1">Belongs to the protease inhibitor I9 family.</text>
</comment>
<keyword evidence="3" id="KW-1185">Reference proteome</keyword>
<reference evidence="2" key="2">
    <citation type="journal article" date="2023" name="IMA Fungus">
        <title>Comparative genomic study of the Penicillium genus elucidates a diverse pangenome and 15 lateral gene transfer events.</title>
        <authorList>
            <person name="Petersen C."/>
            <person name="Sorensen T."/>
            <person name="Nielsen M.R."/>
            <person name="Sondergaard T.E."/>
            <person name="Sorensen J.L."/>
            <person name="Fitzpatrick D.A."/>
            <person name="Frisvad J.C."/>
            <person name="Nielsen K.L."/>
        </authorList>
    </citation>
    <scope>NUCLEOTIDE SEQUENCE</scope>
    <source>
        <strain evidence="2">IBT 26290</strain>
    </source>
</reference>
<dbReference type="EMBL" id="JAPQKN010000002">
    <property type="protein sequence ID" value="KAJ5169083.1"/>
    <property type="molecule type" value="Genomic_DNA"/>
</dbReference>
<dbReference type="GeneID" id="81425978"/>
<evidence type="ECO:0000256" key="1">
    <source>
        <dbReference type="ARBA" id="ARBA00038069"/>
    </source>
</evidence>
<evidence type="ECO:0008006" key="4">
    <source>
        <dbReference type="Google" id="ProtNLM"/>
    </source>
</evidence>
<dbReference type="GO" id="GO:0042144">
    <property type="term" value="P:vacuole fusion, non-autophagic"/>
    <property type="evidence" value="ECO:0007669"/>
    <property type="project" value="TreeGrafter"/>
</dbReference>